<sequence length="313" mass="35218">MSNSGRKSPRRAANDLTVLLRTVLGEDRFPVDVEALALEVSRNHEDPITAVKGVDIDGFEGMLRARRKKPGWQILYNTQPRYRGRERFTLAHEFGHYLLHRRPLTAAHYRNGELSDEFDFECLPLQANGWKDAEKQREEEADTFASFLLMPIDDYRNQVGSQEVTRDLLGHVTDRYGVSLLAAARKWIEFTDTRAAMVVARDGFALWGRASTRAYRSGVFIQSGMPIPDGSIMAMGSASQHTSSQRPVALPAGIWTFSRGSEPVRELTFFSDRLGLAVSLLQFDRAVDGAEVEDEEPWDSYDQFIAGVSQSSQ</sequence>
<gene>
    <name evidence="2" type="ORF">ACFSMZ_08355</name>
</gene>
<dbReference type="RefSeq" id="WP_144865440.1">
    <property type="nucleotide sequence ID" value="NZ_BAABGS010000060.1"/>
</dbReference>
<dbReference type="InterPro" id="IPR010359">
    <property type="entry name" value="IrrE_HExxH"/>
</dbReference>
<dbReference type="EMBL" id="JBHUIR010000024">
    <property type="protein sequence ID" value="MFD2259776.1"/>
    <property type="molecule type" value="Genomic_DNA"/>
</dbReference>
<comment type="caution">
    <text evidence="2">The sequence shown here is derived from an EMBL/GenBank/DDBJ whole genome shotgun (WGS) entry which is preliminary data.</text>
</comment>
<dbReference type="Gene3D" id="1.10.10.2910">
    <property type="match status" value="1"/>
</dbReference>
<evidence type="ECO:0000259" key="1">
    <source>
        <dbReference type="Pfam" id="PF06114"/>
    </source>
</evidence>
<protein>
    <submittedName>
        <fullName evidence="2">ImmA/IrrE family metallo-endopeptidase</fullName>
    </submittedName>
</protein>
<keyword evidence="3" id="KW-1185">Reference proteome</keyword>
<feature type="domain" description="IrrE N-terminal-like" evidence="1">
    <location>
        <begin position="64"/>
        <end position="186"/>
    </location>
</feature>
<evidence type="ECO:0000313" key="2">
    <source>
        <dbReference type="EMBL" id="MFD2259776.1"/>
    </source>
</evidence>
<proteinExistence type="predicted"/>
<accession>A0ABW5DJP2</accession>
<organism evidence="2 3">
    <name type="scientific">Chelativorans composti</name>
    <dbReference type="NCBI Taxonomy" id="768533"/>
    <lineage>
        <taxon>Bacteria</taxon>
        <taxon>Pseudomonadati</taxon>
        <taxon>Pseudomonadota</taxon>
        <taxon>Alphaproteobacteria</taxon>
        <taxon>Hyphomicrobiales</taxon>
        <taxon>Phyllobacteriaceae</taxon>
        <taxon>Chelativorans</taxon>
    </lineage>
</organism>
<dbReference type="InterPro" id="IPR052345">
    <property type="entry name" value="Rad_response_metalloprotease"/>
</dbReference>
<dbReference type="Proteomes" id="UP001597373">
    <property type="component" value="Unassembled WGS sequence"/>
</dbReference>
<reference evidence="3" key="1">
    <citation type="journal article" date="2019" name="Int. J. Syst. Evol. Microbiol.">
        <title>The Global Catalogue of Microorganisms (GCM) 10K type strain sequencing project: providing services to taxonomists for standard genome sequencing and annotation.</title>
        <authorList>
            <consortium name="The Broad Institute Genomics Platform"/>
            <consortium name="The Broad Institute Genome Sequencing Center for Infectious Disease"/>
            <person name="Wu L."/>
            <person name="Ma J."/>
        </authorList>
    </citation>
    <scope>NUCLEOTIDE SEQUENCE [LARGE SCALE GENOMIC DNA]</scope>
    <source>
        <strain evidence="3">KCTC 23707</strain>
    </source>
</reference>
<name>A0ABW5DJP2_9HYPH</name>
<dbReference type="Pfam" id="PF06114">
    <property type="entry name" value="Peptidase_M78"/>
    <property type="match status" value="1"/>
</dbReference>
<evidence type="ECO:0000313" key="3">
    <source>
        <dbReference type="Proteomes" id="UP001597373"/>
    </source>
</evidence>
<dbReference type="PANTHER" id="PTHR43236:SF2">
    <property type="entry name" value="BLL0069 PROTEIN"/>
    <property type="match status" value="1"/>
</dbReference>
<dbReference type="PANTHER" id="PTHR43236">
    <property type="entry name" value="ANTITOXIN HIGA1"/>
    <property type="match status" value="1"/>
</dbReference>